<feature type="region of interest" description="Disordered" evidence="1">
    <location>
        <begin position="50"/>
        <end position="69"/>
    </location>
</feature>
<protein>
    <submittedName>
        <fullName evidence="2">Uncharacterized protein</fullName>
    </submittedName>
</protein>
<organism evidence="2">
    <name type="scientific">marine metagenome</name>
    <dbReference type="NCBI Taxonomy" id="408172"/>
    <lineage>
        <taxon>unclassified sequences</taxon>
        <taxon>metagenomes</taxon>
        <taxon>ecological metagenomes</taxon>
    </lineage>
</organism>
<evidence type="ECO:0000256" key="1">
    <source>
        <dbReference type="SAM" id="MobiDB-lite"/>
    </source>
</evidence>
<sequence length="106" mass="11780">MSKAALNIGDTLIVERGEFSRFIDTLLELKYQVIGPTVREGAIVYEELRSPTGTSRSDGPMIRTAGSTGLKKERTRPFLVLPWAILHRKFFVQDCELGTNGPGNIE</sequence>
<reference evidence="2" key="1">
    <citation type="submission" date="2018-05" db="EMBL/GenBank/DDBJ databases">
        <authorList>
            <person name="Lanie J.A."/>
            <person name="Ng W.-L."/>
            <person name="Kazmierczak K.M."/>
            <person name="Andrzejewski T.M."/>
            <person name="Davidsen T.M."/>
            <person name="Wayne K.J."/>
            <person name="Tettelin H."/>
            <person name="Glass J.I."/>
            <person name="Rusch D."/>
            <person name="Podicherti R."/>
            <person name="Tsui H.-C.T."/>
            <person name="Winkler M.E."/>
        </authorList>
    </citation>
    <scope>NUCLEOTIDE SEQUENCE</scope>
</reference>
<proteinExistence type="predicted"/>
<accession>A0A382X7H2</accession>
<name>A0A382X7H2_9ZZZZ</name>
<dbReference type="EMBL" id="UINC01165634">
    <property type="protein sequence ID" value="SVD67137.1"/>
    <property type="molecule type" value="Genomic_DNA"/>
</dbReference>
<dbReference type="AlphaFoldDB" id="A0A382X7H2"/>
<gene>
    <name evidence="2" type="ORF">METZ01_LOCUS419991</name>
</gene>
<evidence type="ECO:0000313" key="2">
    <source>
        <dbReference type="EMBL" id="SVD67137.1"/>
    </source>
</evidence>